<dbReference type="InterPro" id="IPR043128">
    <property type="entry name" value="Rev_trsase/Diguanyl_cyclase"/>
</dbReference>
<dbReference type="FunFam" id="3.30.70.270:FF:000001">
    <property type="entry name" value="Diguanylate cyclase domain protein"/>
    <property type="match status" value="1"/>
</dbReference>
<dbReference type="OrthoDB" id="185601at2"/>
<dbReference type="Pfam" id="PF00072">
    <property type="entry name" value="Response_reg"/>
    <property type="match status" value="1"/>
</dbReference>
<feature type="domain" description="Response regulatory" evidence="4">
    <location>
        <begin position="154"/>
        <end position="270"/>
    </location>
</feature>
<organism evidence="7 8">
    <name type="scientific">Acetobacterium paludosum</name>
    <dbReference type="NCBI Taxonomy" id="52693"/>
    <lineage>
        <taxon>Bacteria</taxon>
        <taxon>Bacillati</taxon>
        <taxon>Bacillota</taxon>
        <taxon>Clostridia</taxon>
        <taxon>Eubacteriales</taxon>
        <taxon>Eubacteriaceae</taxon>
        <taxon>Acetobacterium</taxon>
    </lineage>
</organism>
<dbReference type="Gene3D" id="3.30.450.20">
    <property type="entry name" value="PAS domain"/>
    <property type="match status" value="1"/>
</dbReference>
<dbReference type="InterPro" id="IPR000014">
    <property type="entry name" value="PAS"/>
</dbReference>
<evidence type="ECO:0000256" key="1">
    <source>
        <dbReference type="ARBA" id="ARBA00018672"/>
    </source>
</evidence>
<dbReference type="SUPFAM" id="SSF55073">
    <property type="entry name" value="Nucleotide cyclase"/>
    <property type="match status" value="1"/>
</dbReference>
<evidence type="ECO:0000259" key="5">
    <source>
        <dbReference type="PROSITE" id="PS50112"/>
    </source>
</evidence>
<dbReference type="CDD" id="cd00130">
    <property type="entry name" value="PAS"/>
    <property type="match status" value="1"/>
</dbReference>
<name>A0A923KW19_9FIRM</name>
<dbReference type="GO" id="GO:0052621">
    <property type="term" value="F:diguanylate cyclase activity"/>
    <property type="evidence" value="ECO:0007669"/>
    <property type="project" value="TreeGrafter"/>
</dbReference>
<dbReference type="InterPro" id="IPR050469">
    <property type="entry name" value="Diguanylate_Cyclase"/>
</dbReference>
<comment type="function">
    <text evidence="2">May play the central regulatory role in sporulation. It may be an element of the effector pathway responsible for the activation of sporulation genes in response to nutritional stress. Spo0A may act in concert with spo0H (a sigma factor) to control the expression of some genes that are critical to the sporulation process.</text>
</comment>
<dbReference type="Pfam" id="PF08447">
    <property type="entry name" value="PAS_3"/>
    <property type="match status" value="1"/>
</dbReference>
<dbReference type="Gene3D" id="3.40.50.2300">
    <property type="match status" value="1"/>
</dbReference>
<sequence>MKSFYDTNSQNEILERIFSLTLGLLCVTNLNGQFLKVNAAWKMTLGYSMNELAHKNLIDFVHPNDLDATLFAIKELINQNDVLNFTNRYRSKKGTYCYIEWELHRYGNFLYIAARDIAQPKISEVSNQEFKNNIDEKQEQNRNSHESNLSKRQRVLIVDDSPLNTKVLEQSLSGDYDVLIAHSGMKALSIANSTEPPDIILLDIVMPEMNGYEVCKKLHLNQSTKELPIIFLTSLNQADSEEYGLKLGAIDYITKPFSIAIVKAKIKNHLALKYYQDVLKINTDVDQLTNIANRRRFDEMLSIEIKKSKRTGSHLSLLMIDIDHFKLYNDTYGHLEGDECLRKVAFILKSTLKRPGDLAARWGGEEFTCLLPDTDNKGAAKIAELLRIAIMNLRILHVSSPVKKVVTISIGAATSNPSDEASYENLLKHADNALYKAKASGRNRISIEQLSTYAHQSIKAIG</sequence>
<reference evidence="7" key="1">
    <citation type="submission" date="2019-10" db="EMBL/GenBank/DDBJ databases">
        <authorList>
            <person name="Ross D.E."/>
            <person name="Gulliver D."/>
        </authorList>
    </citation>
    <scope>NUCLEOTIDE SEQUENCE</scope>
    <source>
        <strain evidence="7">DER-2019</strain>
    </source>
</reference>
<dbReference type="InterPro" id="IPR011006">
    <property type="entry name" value="CheY-like_superfamily"/>
</dbReference>
<reference evidence="7" key="2">
    <citation type="submission" date="2020-10" db="EMBL/GenBank/DDBJ databases">
        <title>Comparative genomics of the Acetobacterium genus.</title>
        <authorList>
            <person name="Marshall C."/>
            <person name="May H."/>
            <person name="Norman S."/>
        </authorList>
    </citation>
    <scope>NUCLEOTIDE SEQUENCE</scope>
    <source>
        <strain evidence="7">DER-2019</strain>
    </source>
</reference>
<comment type="caution">
    <text evidence="7">The sequence shown here is derived from an EMBL/GenBank/DDBJ whole genome shotgun (WGS) entry which is preliminary data.</text>
</comment>
<dbReference type="GO" id="GO:1902201">
    <property type="term" value="P:negative regulation of bacterial-type flagellum-dependent cell motility"/>
    <property type="evidence" value="ECO:0007669"/>
    <property type="project" value="TreeGrafter"/>
</dbReference>
<dbReference type="Proteomes" id="UP000616595">
    <property type="component" value="Unassembled WGS sequence"/>
</dbReference>
<dbReference type="GO" id="GO:0005886">
    <property type="term" value="C:plasma membrane"/>
    <property type="evidence" value="ECO:0007669"/>
    <property type="project" value="TreeGrafter"/>
</dbReference>
<dbReference type="CDD" id="cd01949">
    <property type="entry name" value="GGDEF"/>
    <property type="match status" value="1"/>
</dbReference>
<dbReference type="InterPro" id="IPR029787">
    <property type="entry name" value="Nucleotide_cyclase"/>
</dbReference>
<dbReference type="EMBL" id="WJBD01000004">
    <property type="protein sequence ID" value="MBC3887583.1"/>
    <property type="molecule type" value="Genomic_DNA"/>
</dbReference>
<evidence type="ECO:0000259" key="6">
    <source>
        <dbReference type="PROSITE" id="PS50887"/>
    </source>
</evidence>
<dbReference type="PANTHER" id="PTHR45138">
    <property type="entry name" value="REGULATORY COMPONENTS OF SENSORY TRANSDUCTION SYSTEM"/>
    <property type="match status" value="1"/>
</dbReference>
<evidence type="ECO:0000256" key="3">
    <source>
        <dbReference type="PROSITE-ProRule" id="PRU00169"/>
    </source>
</evidence>
<dbReference type="Pfam" id="PF00990">
    <property type="entry name" value="GGDEF"/>
    <property type="match status" value="1"/>
</dbReference>
<dbReference type="InterPro" id="IPR000160">
    <property type="entry name" value="GGDEF_dom"/>
</dbReference>
<dbReference type="InterPro" id="IPR035965">
    <property type="entry name" value="PAS-like_dom_sf"/>
</dbReference>
<evidence type="ECO:0000259" key="4">
    <source>
        <dbReference type="PROSITE" id="PS50110"/>
    </source>
</evidence>
<dbReference type="GO" id="GO:0000160">
    <property type="term" value="P:phosphorelay signal transduction system"/>
    <property type="evidence" value="ECO:0007669"/>
    <property type="project" value="InterPro"/>
</dbReference>
<keyword evidence="8" id="KW-1185">Reference proteome</keyword>
<dbReference type="SUPFAM" id="SSF55785">
    <property type="entry name" value="PYP-like sensor domain (PAS domain)"/>
    <property type="match status" value="1"/>
</dbReference>
<dbReference type="PROSITE" id="PS50112">
    <property type="entry name" value="PAS"/>
    <property type="match status" value="1"/>
</dbReference>
<protein>
    <recommendedName>
        <fullName evidence="1">Stage 0 sporulation protein A homolog</fullName>
    </recommendedName>
</protein>
<accession>A0A923KW19</accession>
<feature type="modified residue" description="4-aspartylphosphate" evidence="3">
    <location>
        <position position="203"/>
    </location>
</feature>
<dbReference type="GO" id="GO:0043709">
    <property type="term" value="P:cell adhesion involved in single-species biofilm formation"/>
    <property type="evidence" value="ECO:0007669"/>
    <property type="project" value="TreeGrafter"/>
</dbReference>
<evidence type="ECO:0000313" key="7">
    <source>
        <dbReference type="EMBL" id="MBC3887583.1"/>
    </source>
</evidence>
<evidence type="ECO:0000256" key="2">
    <source>
        <dbReference type="ARBA" id="ARBA00024867"/>
    </source>
</evidence>
<gene>
    <name evidence="7" type="ORF">GH810_04595</name>
</gene>
<feature type="domain" description="GGDEF" evidence="6">
    <location>
        <begin position="313"/>
        <end position="450"/>
    </location>
</feature>
<dbReference type="NCBIfam" id="TIGR00229">
    <property type="entry name" value="sensory_box"/>
    <property type="match status" value="1"/>
</dbReference>
<dbReference type="Gene3D" id="3.30.70.270">
    <property type="match status" value="1"/>
</dbReference>
<dbReference type="PROSITE" id="PS50887">
    <property type="entry name" value="GGDEF"/>
    <property type="match status" value="1"/>
</dbReference>
<feature type="domain" description="PAS" evidence="5">
    <location>
        <begin position="10"/>
        <end position="80"/>
    </location>
</feature>
<evidence type="ECO:0000313" key="8">
    <source>
        <dbReference type="Proteomes" id="UP000616595"/>
    </source>
</evidence>
<dbReference type="SMART" id="SM00448">
    <property type="entry name" value="REC"/>
    <property type="match status" value="1"/>
</dbReference>
<dbReference type="PROSITE" id="PS50110">
    <property type="entry name" value="RESPONSE_REGULATORY"/>
    <property type="match status" value="1"/>
</dbReference>
<dbReference type="InterPro" id="IPR001789">
    <property type="entry name" value="Sig_transdc_resp-reg_receiver"/>
</dbReference>
<dbReference type="SMART" id="SM00091">
    <property type="entry name" value="PAS"/>
    <property type="match status" value="1"/>
</dbReference>
<keyword evidence="3" id="KW-0597">Phosphoprotein</keyword>
<dbReference type="SMART" id="SM00267">
    <property type="entry name" value="GGDEF"/>
    <property type="match status" value="1"/>
</dbReference>
<dbReference type="InterPro" id="IPR013655">
    <property type="entry name" value="PAS_fold_3"/>
</dbReference>
<proteinExistence type="predicted"/>
<dbReference type="NCBIfam" id="TIGR00254">
    <property type="entry name" value="GGDEF"/>
    <property type="match status" value="1"/>
</dbReference>
<dbReference type="PANTHER" id="PTHR45138:SF9">
    <property type="entry name" value="DIGUANYLATE CYCLASE DGCM-RELATED"/>
    <property type="match status" value="1"/>
</dbReference>
<dbReference type="AlphaFoldDB" id="A0A923KW19"/>
<dbReference type="RefSeq" id="WP_148566580.1">
    <property type="nucleotide sequence ID" value="NZ_RXYA01000005.1"/>
</dbReference>
<dbReference type="SUPFAM" id="SSF52172">
    <property type="entry name" value="CheY-like"/>
    <property type="match status" value="1"/>
</dbReference>